<dbReference type="InterPro" id="IPR050523">
    <property type="entry name" value="AKR_Detox_Biosynth"/>
</dbReference>
<dbReference type="InterPro" id="IPR023210">
    <property type="entry name" value="NADP_OxRdtase_dom"/>
</dbReference>
<dbReference type="Proteomes" id="UP000295122">
    <property type="component" value="Unassembled WGS sequence"/>
</dbReference>
<dbReference type="GO" id="GO:0005829">
    <property type="term" value="C:cytosol"/>
    <property type="evidence" value="ECO:0007669"/>
    <property type="project" value="UniProtKB-ARBA"/>
</dbReference>
<dbReference type="FunFam" id="3.20.20.100:FF:000004">
    <property type="entry name" value="Oxidoreductase, aldo/keto reductase"/>
    <property type="match status" value="1"/>
</dbReference>
<proteinExistence type="predicted"/>
<dbReference type="AlphaFoldDB" id="A0A4R7CCS0"/>
<dbReference type="OrthoDB" id="9803483at2"/>
<dbReference type="Gene3D" id="3.20.20.100">
    <property type="entry name" value="NADP-dependent oxidoreductase domain"/>
    <property type="match status" value="1"/>
</dbReference>
<dbReference type="EMBL" id="SNZR01000011">
    <property type="protein sequence ID" value="TDR94976.1"/>
    <property type="molecule type" value="Genomic_DNA"/>
</dbReference>
<keyword evidence="4" id="KW-1185">Reference proteome</keyword>
<gene>
    <name evidence="3" type="ORF">EV668_2268</name>
</gene>
<dbReference type="Pfam" id="PF00248">
    <property type="entry name" value="Aldo_ket_red"/>
    <property type="match status" value="1"/>
</dbReference>
<name>A0A4R7CCS0_9HYPH</name>
<sequence length="320" mass="34272">MQTRRLGRSDLQVPPLSFGCNVFGWTADEATSFALLDRLLDEGLTFLDTADVYSRWAEGHVGGESEAIIGRWMKARGCRDRVILATKVGMDMGGADKGLSPAYIARAVDASLQRLQTDYIDLYQSHTDDAETPQAETLGAYQRLIEAGKVRVIGASNFSAERLQEALDLAASDGLPRYESVQPEYNLVVRDIFEGPLERVCLANEVGVITFFSLAAGFLTGKYRSEADLDKSARGRRSVAKNLNPRGLRILAGLDKVGEETGAQPGTVALAWLMAKPAVTAPIASATSIAQIEGLVAATRLTLTPAQVALLDEASAPAAA</sequence>
<dbReference type="RefSeq" id="WP_133769823.1">
    <property type="nucleotide sequence ID" value="NZ_SNZR01000011.1"/>
</dbReference>
<evidence type="ECO:0000256" key="1">
    <source>
        <dbReference type="ARBA" id="ARBA00023002"/>
    </source>
</evidence>
<evidence type="ECO:0000259" key="2">
    <source>
        <dbReference type="Pfam" id="PF00248"/>
    </source>
</evidence>
<keyword evidence="1" id="KW-0560">Oxidoreductase</keyword>
<protein>
    <recommendedName>
        <fullName evidence="2">NADP-dependent oxidoreductase domain-containing protein</fullName>
    </recommendedName>
</protein>
<dbReference type="CDD" id="cd19081">
    <property type="entry name" value="AKR_AKR9C1"/>
    <property type="match status" value="1"/>
</dbReference>
<evidence type="ECO:0000313" key="4">
    <source>
        <dbReference type="Proteomes" id="UP000295122"/>
    </source>
</evidence>
<organism evidence="3 4">
    <name type="scientific">Enterovirga rhinocerotis</name>
    <dbReference type="NCBI Taxonomy" id="1339210"/>
    <lineage>
        <taxon>Bacteria</taxon>
        <taxon>Pseudomonadati</taxon>
        <taxon>Pseudomonadota</taxon>
        <taxon>Alphaproteobacteria</taxon>
        <taxon>Hyphomicrobiales</taxon>
        <taxon>Methylobacteriaceae</taxon>
        <taxon>Enterovirga</taxon>
    </lineage>
</organism>
<dbReference type="InterPro" id="IPR036812">
    <property type="entry name" value="NAD(P)_OxRdtase_dom_sf"/>
</dbReference>
<reference evidence="3 4" key="1">
    <citation type="submission" date="2019-03" db="EMBL/GenBank/DDBJ databases">
        <title>Genomic Encyclopedia of Type Strains, Phase IV (KMG-IV): sequencing the most valuable type-strain genomes for metagenomic binning, comparative biology and taxonomic classification.</title>
        <authorList>
            <person name="Goeker M."/>
        </authorList>
    </citation>
    <scope>NUCLEOTIDE SEQUENCE [LARGE SCALE GENOMIC DNA]</scope>
    <source>
        <strain evidence="3 4">DSM 25903</strain>
    </source>
</reference>
<comment type="caution">
    <text evidence="3">The sequence shown here is derived from an EMBL/GenBank/DDBJ whole genome shotgun (WGS) entry which is preliminary data.</text>
</comment>
<dbReference type="GO" id="GO:0016491">
    <property type="term" value="F:oxidoreductase activity"/>
    <property type="evidence" value="ECO:0007669"/>
    <property type="project" value="UniProtKB-KW"/>
</dbReference>
<dbReference type="PANTHER" id="PTHR43364">
    <property type="entry name" value="NADH-SPECIFIC METHYLGLYOXAL REDUCTASE-RELATED"/>
    <property type="match status" value="1"/>
</dbReference>
<evidence type="ECO:0000313" key="3">
    <source>
        <dbReference type="EMBL" id="TDR94976.1"/>
    </source>
</evidence>
<accession>A0A4R7CCS0</accession>
<feature type="domain" description="NADP-dependent oxidoreductase" evidence="2">
    <location>
        <begin position="16"/>
        <end position="315"/>
    </location>
</feature>
<dbReference type="SUPFAM" id="SSF51430">
    <property type="entry name" value="NAD(P)-linked oxidoreductase"/>
    <property type="match status" value="1"/>
</dbReference>
<dbReference type="PANTHER" id="PTHR43364:SF6">
    <property type="entry name" value="OXIDOREDUCTASE-RELATED"/>
    <property type="match status" value="1"/>
</dbReference>